<dbReference type="RefSeq" id="WP_015786442.1">
    <property type="nucleotide sequence ID" value="NZ_FOWS01000001.1"/>
</dbReference>
<dbReference type="OrthoDB" id="3206999at2"/>
<dbReference type="InterPro" id="IPR011990">
    <property type="entry name" value="TPR-like_helical_dom_sf"/>
</dbReference>
<dbReference type="AlphaFoldDB" id="A0A837D9U8"/>
<comment type="caution">
    <text evidence="2">The sequence shown here is derived from an EMBL/GenBank/DDBJ whole genome shotgun (WGS) entry which is preliminary data.</text>
</comment>
<dbReference type="OMA" id="THAHLAC"/>
<dbReference type="InterPro" id="IPR024983">
    <property type="entry name" value="CHAT_dom"/>
</dbReference>
<dbReference type="EMBL" id="JRZE01000006">
    <property type="protein sequence ID" value="KHF43371.1"/>
    <property type="molecule type" value="Genomic_DNA"/>
</dbReference>
<evidence type="ECO:0000313" key="2">
    <source>
        <dbReference type="EMBL" id="KHF43371.1"/>
    </source>
</evidence>
<gene>
    <name evidence="2" type="ORF">MINT15_35730</name>
</gene>
<organism evidence="2 3">
    <name type="scientific">Saccharomonospora viridis</name>
    <dbReference type="NCBI Taxonomy" id="1852"/>
    <lineage>
        <taxon>Bacteria</taxon>
        <taxon>Bacillati</taxon>
        <taxon>Actinomycetota</taxon>
        <taxon>Actinomycetes</taxon>
        <taxon>Pseudonocardiales</taxon>
        <taxon>Pseudonocardiaceae</taxon>
        <taxon>Saccharomonospora</taxon>
    </lineage>
</organism>
<proteinExistence type="predicted"/>
<dbReference type="Pfam" id="PF12770">
    <property type="entry name" value="CHAT"/>
    <property type="match status" value="1"/>
</dbReference>
<name>A0A837D9U8_9PSEU</name>
<sequence length="1171" mass="128856">MFGRRGKRTDDGDRIGNALREARAWLESSRESQRRTDIEQAVAAGTKALRLCGPEAPERFAALLVLSEARALRHAVTTSIEDLQTAVELHRELVDLSATEHPDMSGPVLRTFAFLSLRLGLLTGGQRHIEDAALTARELDELAGRTDSPQFHAVAADLLAQATPLLPPDHPDRAALAALRASALLSWVRQSADPAPLDDALEEIERALRLCAPDDPNRAPFLVIHSEIRALLYHRDGSLEALNASIEAHRTALDHYSADHEVSTRVLHNLGRALCQRYELTEDAADLDNAAHSLRLALEHATDPQLRDLLEQALEEVAELRGPEPPLALPPGVKLKFLAAPGMHPRRPIAEIGDDIEEFARHTATLSMLLDQYERTREPELLERICADGRALLQVPAIGDERWLVGRTLGPALMRRFETTGDSADLDEAIELLHEIVVEEPVLRPSYLAGDLMNLAAALINRFLRDRDGADLDQAITHCRRSVELTDDDRPEFVHSLNTLGTALIYRFEHHGRRFDLDEAIELGKTALARSTTQPEIAHAHSNLGNRLLERFRLDRDPADLDTAVDHLRTALDSYDEPSYLLTLALCLHERGSHNGDRGDLQEALDHFRTLLGSLPERAPLRQTARLGSAQTLSSLGDTEQAMAVLTEFVRHDRGSSFERMDALVLLARLHAKRAADGLDDWRSVARAFAGAQEQLQLTIWRGLRAPDRRRLLTRWPAIANDGAAAALSAGEPEWAVEMLDHGRFLWWGQVLDTRTDLSALQAAHPELADRLAALRAQAAEDMSAGQRRQLAADWDDVVATVRTRPGFERFLLPMSFTELKEAATDGPVVLVNVSRYRCDALVVTLDDVQVVPLPELTADDAARRTREYLTVVAGTGTGGLSAGAREQALMAYLEWLWDVVAEPVLTTMSVPAGARLWWCANGPLALSPLPAAGYHDPDDLPRGRTVLDRVVSSMTPTLRSLQYSRRRAVADPTGMLVVACERRPDYITGLPDLPSATREAALLRSRFPDTTTLEGEAATTTRTTEALAEHACAHFACHGGTTSTGEAALFLSDAPLTLIHLAQLDLDNAHLAVLSACRTAMGDADLPDEAHHIAAALQVAGFRHVVSALWDIGDDTATVVADHLYRELTTDEGTLDPSRTARALHAVIHELRRQNPYQPSRWAPFIHLGQ</sequence>
<dbReference type="SUPFAM" id="SSF48452">
    <property type="entry name" value="TPR-like"/>
    <property type="match status" value="2"/>
</dbReference>
<evidence type="ECO:0000259" key="1">
    <source>
        <dbReference type="Pfam" id="PF12770"/>
    </source>
</evidence>
<feature type="domain" description="CHAT" evidence="1">
    <location>
        <begin position="892"/>
        <end position="1171"/>
    </location>
</feature>
<reference evidence="2 3" key="1">
    <citation type="submission" date="2014-10" db="EMBL/GenBank/DDBJ databases">
        <title>Genome sequence of Micropolyspora internatus JCM3315.</title>
        <authorList>
            <person name="Shin S.-K."/>
            <person name="Yi H."/>
        </authorList>
    </citation>
    <scope>NUCLEOTIDE SEQUENCE [LARGE SCALE GENOMIC DNA]</scope>
    <source>
        <strain evidence="2 3">JCM 3315</strain>
    </source>
</reference>
<accession>A0A837D9U8</accession>
<evidence type="ECO:0000313" key="3">
    <source>
        <dbReference type="Proteomes" id="UP000030848"/>
    </source>
</evidence>
<protein>
    <recommendedName>
        <fullName evidence="1">CHAT domain-containing protein</fullName>
    </recommendedName>
</protein>
<dbReference type="Proteomes" id="UP000030848">
    <property type="component" value="Unassembled WGS sequence"/>
</dbReference>
<dbReference type="Gene3D" id="1.25.40.10">
    <property type="entry name" value="Tetratricopeptide repeat domain"/>
    <property type="match status" value="2"/>
</dbReference>